<dbReference type="InterPro" id="IPR013320">
    <property type="entry name" value="ConA-like_dom_sf"/>
</dbReference>
<evidence type="ECO:0000256" key="1">
    <source>
        <dbReference type="SAM" id="MobiDB-lite"/>
    </source>
</evidence>
<dbReference type="RefSeq" id="WP_380827262.1">
    <property type="nucleotide sequence ID" value="NZ_JBHTCG010000009.1"/>
</dbReference>
<feature type="compositionally biased region" description="Pro residues" evidence="1">
    <location>
        <begin position="99"/>
        <end position="122"/>
    </location>
</feature>
<gene>
    <name evidence="3" type="ORF">ACFQSB_15930</name>
</gene>
<feature type="compositionally biased region" description="Low complexity" evidence="1">
    <location>
        <begin position="63"/>
        <end position="79"/>
    </location>
</feature>
<evidence type="ECO:0000259" key="2">
    <source>
        <dbReference type="PROSITE" id="PS51762"/>
    </source>
</evidence>
<organism evidence="3 4">
    <name type="scientific">Sphaerisporangium rhizosphaerae</name>
    <dbReference type="NCBI Taxonomy" id="2269375"/>
    <lineage>
        <taxon>Bacteria</taxon>
        <taxon>Bacillati</taxon>
        <taxon>Actinomycetota</taxon>
        <taxon>Actinomycetes</taxon>
        <taxon>Streptosporangiales</taxon>
        <taxon>Streptosporangiaceae</taxon>
        <taxon>Sphaerisporangium</taxon>
    </lineage>
</organism>
<feature type="compositionally biased region" description="Basic and acidic residues" evidence="1">
    <location>
        <begin position="22"/>
        <end position="33"/>
    </location>
</feature>
<name>A0ABW2P6B3_9ACTN</name>
<feature type="region of interest" description="Disordered" evidence="1">
    <location>
        <begin position="16"/>
        <end position="164"/>
    </location>
</feature>
<accession>A0ABW2P6B3</accession>
<dbReference type="Proteomes" id="UP001596496">
    <property type="component" value="Unassembled WGS sequence"/>
</dbReference>
<keyword evidence="4" id="KW-1185">Reference proteome</keyword>
<comment type="caution">
    <text evidence="3">The sequence shown here is derived from an EMBL/GenBank/DDBJ whole genome shotgun (WGS) entry which is preliminary data.</text>
</comment>
<dbReference type="EMBL" id="JBHTCG010000009">
    <property type="protein sequence ID" value="MFC7383710.1"/>
    <property type="molecule type" value="Genomic_DNA"/>
</dbReference>
<reference evidence="4" key="1">
    <citation type="journal article" date="2019" name="Int. J. Syst. Evol. Microbiol.">
        <title>The Global Catalogue of Microorganisms (GCM) 10K type strain sequencing project: providing services to taxonomists for standard genome sequencing and annotation.</title>
        <authorList>
            <consortium name="The Broad Institute Genomics Platform"/>
            <consortium name="The Broad Institute Genome Sequencing Center for Infectious Disease"/>
            <person name="Wu L."/>
            <person name="Ma J."/>
        </authorList>
    </citation>
    <scope>NUCLEOTIDE SEQUENCE [LARGE SCALE GENOMIC DNA]</scope>
    <source>
        <strain evidence="4">CECT 7649</strain>
    </source>
</reference>
<dbReference type="PROSITE" id="PS51762">
    <property type="entry name" value="GH16_2"/>
    <property type="match status" value="1"/>
</dbReference>
<dbReference type="SUPFAM" id="SSF49899">
    <property type="entry name" value="Concanavalin A-like lectins/glucanases"/>
    <property type="match status" value="1"/>
</dbReference>
<dbReference type="CDD" id="cd00413">
    <property type="entry name" value="Glyco_hydrolase_16"/>
    <property type="match status" value="1"/>
</dbReference>
<feature type="domain" description="GH16" evidence="2">
    <location>
        <begin position="159"/>
        <end position="372"/>
    </location>
</feature>
<dbReference type="Pfam" id="PF00722">
    <property type="entry name" value="Glyco_hydro_16"/>
    <property type="match status" value="1"/>
</dbReference>
<dbReference type="InterPro" id="IPR000757">
    <property type="entry name" value="Beta-glucanase-like"/>
</dbReference>
<evidence type="ECO:0000313" key="3">
    <source>
        <dbReference type="EMBL" id="MFC7383710.1"/>
    </source>
</evidence>
<proteinExistence type="predicted"/>
<protein>
    <submittedName>
        <fullName evidence="3">Family 16 glycosylhydrolase</fullName>
    </submittedName>
</protein>
<evidence type="ECO:0000313" key="4">
    <source>
        <dbReference type="Proteomes" id="UP001596496"/>
    </source>
</evidence>
<sequence>MSIRSAYMIVAATTLTLCPGPGHDDPHGRRPGDGRPPVHAGASPSAGDRSFPPHAGPVTSRVPRAASPGGSSGAPLGAPGYPPPPVYDHRYGPRGGPSYRPPGTPSSRPPGPGAPLDVPPGTSPGARPGGPPTASSTVPPPVATSAAPTAGQRATSGTDPRWGAPVLVENFDGTQIDRDSWEVYHSPDAKVNPRTAQATSVGGGMLRMTGGFYGGKDLSGGVASHLSQTYGRWEVRFRGETGAGYSLVALLWPSSERGEYAEIDFAEVIDPTRRTGGIYVHRGEAPQAQSQMRADFTQWHTVAVDRLPGRLTFWLDGRQVWDYTGPRVPEAQPMHLTLQNDVVCNQWSPCRNASTPRTVSMFVDWVKIYRAS</sequence>
<feature type="compositionally biased region" description="Low complexity" evidence="1">
    <location>
        <begin position="132"/>
        <end position="151"/>
    </location>
</feature>
<dbReference type="Gene3D" id="2.60.120.200">
    <property type="match status" value="1"/>
</dbReference>